<protein>
    <submittedName>
        <fullName evidence="2">6083_t:CDS:1</fullName>
    </submittedName>
</protein>
<feature type="coiled-coil region" evidence="1">
    <location>
        <begin position="4"/>
        <end position="31"/>
    </location>
</feature>
<evidence type="ECO:0000313" key="2">
    <source>
        <dbReference type="EMBL" id="CAG8656096.1"/>
    </source>
</evidence>
<reference evidence="2" key="1">
    <citation type="submission" date="2021-06" db="EMBL/GenBank/DDBJ databases">
        <authorList>
            <person name="Kallberg Y."/>
            <person name="Tangrot J."/>
            <person name="Rosling A."/>
        </authorList>
    </citation>
    <scope>NUCLEOTIDE SEQUENCE</scope>
    <source>
        <strain evidence="2">87-6 pot B 2015</strain>
    </source>
</reference>
<accession>A0A9N9DWQ0</accession>
<keyword evidence="3" id="KW-1185">Reference proteome</keyword>
<sequence length="65" mass="8069">MFRRKGQRARRRKTKAIINNLEEKVREEAKAKQEIIYLGEKIKEREEMSREKQRIIEMRIRNLEI</sequence>
<keyword evidence="1" id="KW-0175">Coiled coil</keyword>
<evidence type="ECO:0000313" key="3">
    <source>
        <dbReference type="Proteomes" id="UP000789375"/>
    </source>
</evidence>
<comment type="caution">
    <text evidence="2">The sequence shown here is derived from an EMBL/GenBank/DDBJ whole genome shotgun (WGS) entry which is preliminary data.</text>
</comment>
<gene>
    <name evidence="2" type="ORF">FMOSSE_LOCUS11709</name>
</gene>
<dbReference type="EMBL" id="CAJVPP010004831">
    <property type="protein sequence ID" value="CAG8656096.1"/>
    <property type="molecule type" value="Genomic_DNA"/>
</dbReference>
<dbReference type="Proteomes" id="UP000789375">
    <property type="component" value="Unassembled WGS sequence"/>
</dbReference>
<evidence type="ECO:0000256" key="1">
    <source>
        <dbReference type="SAM" id="Coils"/>
    </source>
</evidence>
<feature type="non-terminal residue" evidence="2">
    <location>
        <position position="65"/>
    </location>
</feature>
<organism evidence="2 3">
    <name type="scientific">Funneliformis mosseae</name>
    <name type="common">Endomycorrhizal fungus</name>
    <name type="synonym">Glomus mosseae</name>
    <dbReference type="NCBI Taxonomy" id="27381"/>
    <lineage>
        <taxon>Eukaryota</taxon>
        <taxon>Fungi</taxon>
        <taxon>Fungi incertae sedis</taxon>
        <taxon>Mucoromycota</taxon>
        <taxon>Glomeromycotina</taxon>
        <taxon>Glomeromycetes</taxon>
        <taxon>Glomerales</taxon>
        <taxon>Glomeraceae</taxon>
        <taxon>Funneliformis</taxon>
    </lineage>
</organism>
<proteinExistence type="predicted"/>
<name>A0A9N9DWQ0_FUNMO</name>
<dbReference type="AlphaFoldDB" id="A0A9N9DWQ0"/>